<evidence type="ECO:0000313" key="2">
    <source>
        <dbReference type="Proteomes" id="UP000275408"/>
    </source>
</evidence>
<comment type="caution">
    <text evidence="1">The sequence shown here is derived from an EMBL/GenBank/DDBJ whole genome shotgun (WGS) entry which is preliminary data.</text>
</comment>
<organism evidence="1 2">
    <name type="scientific">Pocillopora damicornis</name>
    <name type="common">Cauliflower coral</name>
    <name type="synonym">Millepora damicornis</name>
    <dbReference type="NCBI Taxonomy" id="46731"/>
    <lineage>
        <taxon>Eukaryota</taxon>
        <taxon>Metazoa</taxon>
        <taxon>Cnidaria</taxon>
        <taxon>Anthozoa</taxon>
        <taxon>Hexacorallia</taxon>
        <taxon>Scleractinia</taxon>
        <taxon>Astrocoeniina</taxon>
        <taxon>Pocilloporidae</taxon>
        <taxon>Pocillopora</taxon>
    </lineage>
</organism>
<reference evidence="1 2" key="1">
    <citation type="journal article" date="2018" name="Sci. Rep.">
        <title>Comparative analysis of the Pocillopora damicornis genome highlights role of immune system in coral evolution.</title>
        <authorList>
            <person name="Cunning R."/>
            <person name="Bay R.A."/>
            <person name="Gillette P."/>
            <person name="Baker A.C."/>
            <person name="Traylor-Knowles N."/>
        </authorList>
    </citation>
    <scope>NUCLEOTIDE SEQUENCE [LARGE SCALE GENOMIC DNA]</scope>
    <source>
        <strain evidence="1">RSMAS</strain>
        <tissue evidence="1">Whole animal</tissue>
    </source>
</reference>
<dbReference type="EMBL" id="RCHS01003049">
    <property type="protein sequence ID" value="RMX44123.1"/>
    <property type="molecule type" value="Genomic_DNA"/>
</dbReference>
<accession>A0A3M6TRT1</accession>
<protein>
    <submittedName>
        <fullName evidence="1">Uncharacterized protein</fullName>
    </submittedName>
</protein>
<dbReference type="AlphaFoldDB" id="A0A3M6TRT1"/>
<dbReference type="Proteomes" id="UP000275408">
    <property type="component" value="Unassembled WGS sequence"/>
</dbReference>
<evidence type="ECO:0000313" key="1">
    <source>
        <dbReference type="EMBL" id="RMX44123.1"/>
    </source>
</evidence>
<sequence>MKLKGRNGAGDWLPLPSKPRFLAQYVEHTSSAPFHLTSPQYHLQFEPGQNQNAYSGGRRGTNKIAHAVSTSTAPKQSASRTPKKLMVCWRIKFSLPQKVSLIEIHISFEKVYWKMEPLLKDSDEKNWLRKNSNPPRALVKALNSLKTRNDIAITKPDKSLEVVVMDRFEYICLLGDASVDNTTKFILVNDKPPKSQEICTLLHEILPNEITEKLSPYSSNSHTYRAYATGTYNHKLANDTFDFTNELRNLSDDILVFYDIASFFINVQLEKTMNIQANKAFTDDWFEIVENSTKLETKVLRKATNTRLQIHFQSPTNRQYNNSLLETMLNSTTVTCYPPQLILLVKNMTN</sequence>
<keyword evidence="2" id="KW-1185">Reference proteome</keyword>
<name>A0A3M6TRT1_POCDA</name>
<proteinExistence type="predicted"/>
<gene>
    <name evidence="1" type="ORF">pdam_00002562</name>
</gene>